<evidence type="ECO:0000313" key="2">
    <source>
        <dbReference type="Proteomes" id="UP000789759"/>
    </source>
</evidence>
<name>A0A9N9P3N6_9GLOM</name>
<sequence length="103" mass="12335">MNALTENEINEIIDESIDNWTNYWNTKHTVDINRSKKGLRKFINYIVNYNHQTWYYQINEFGWLIQEVSCEIGSIVLNSYNPNPVFTQELMLHEITHYSQNSC</sequence>
<comment type="caution">
    <text evidence="1">The sequence shown here is derived from an EMBL/GenBank/DDBJ whole genome shotgun (WGS) entry which is preliminary data.</text>
</comment>
<dbReference type="AlphaFoldDB" id="A0A9N9P3N6"/>
<gene>
    <name evidence="1" type="ORF">CPELLU_LOCUS16767</name>
</gene>
<protein>
    <submittedName>
        <fullName evidence="1">2091_t:CDS:1</fullName>
    </submittedName>
</protein>
<keyword evidence="2" id="KW-1185">Reference proteome</keyword>
<organism evidence="1 2">
    <name type="scientific">Cetraspora pellucida</name>
    <dbReference type="NCBI Taxonomy" id="1433469"/>
    <lineage>
        <taxon>Eukaryota</taxon>
        <taxon>Fungi</taxon>
        <taxon>Fungi incertae sedis</taxon>
        <taxon>Mucoromycota</taxon>
        <taxon>Glomeromycotina</taxon>
        <taxon>Glomeromycetes</taxon>
        <taxon>Diversisporales</taxon>
        <taxon>Gigasporaceae</taxon>
        <taxon>Cetraspora</taxon>
    </lineage>
</organism>
<proteinExistence type="predicted"/>
<accession>A0A9N9P3N6</accession>
<evidence type="ECO:0000313" key="1">
    <source>
        <dbReference type="EMBL" id="CAG8787145.1"/>
    </source>
</evidence>
<dbReference type="EMBL" id="CAJVQA010025807">
    <property type="protein sequence ID" value="CAG8787145.1"/>
    <property type="molecule type" value="Genomic_DNA"/>
</dbReference>
<reference evidence="1" key="1">
    <citation type="submission" date="2021-06" db="EMBL/GenBank/DDBJ databases">
        <authorList>
            <person name="Kallberg Y."/>
            <person name="Tangrot J."/>
            <person name="Rosling A."/>
        </authorList>
    </citation>
    <scope>NUCLEOTIDE SEQUENCE</scope>
    <source>
        <strain evidence="1">FL966</strain>
    </source>
</reference>
<dbReference type="Proteomes" id="UP000789759">
    <property type="component" value="Unassembled WGS sequence"/>
</dbReference>